<evidence type="ECO:0000256" key="8">
    <source>
        <dbReference type="RuleBase" id="RU003660"/>
    </source>
</evidence>
<protein>
    <recommendedName>
        <fullName evidence="6">Small ribosomal subunit protein uS8c</fullName>
    </recommendedName>
    <alternativeName>
        <fullName evidence="7">30S ribosomal protein S8, chloroplastic</fullName>
    </alternativeName>
</protein>
<reference evidence="11" key="2">
    <citation type="submission" date="2018-05" db="EMBL/GenBank/DDBJ databases">
        <title>OpunRS2 (Oryza punctata Reference Sequence Version 2).</title>
        <authorList>
            <person name="Zhang J."/>
            <person name="Kudrna D."/>
            <person name="Lee S."/>
            <person name="Talag J."/>
            <person name="Welchert J."/>
            <person name="Wing R.A."/>
        </authorList>
    </citation>
    <scope>NUCLEOTIDE SEQUENCE [LARGE SCALE GENOMIC DNA]</scope>
</reference>
<dbReference type="PANTHER" id="PTHR43349:SF30">
    <property type="entry name" value="NMRA-LIKE DOMAIN-CONTAINING PROTEIN"/>
    <property type="match status" value="1"/>
</dbReference>
<dbReference type="InterPro" id="IPR000630">
    <property type="entry name" value="Ribosomal_uS8"/>
</dbReference>
<dbReference type="GO" id="GO:1990904">
    <property type="term" value="C:ribonucleoprotein complex"/>
    <property type="evidence" value="ECO:0007669"/>
    <property type="project" value="UniProtKB-KW"/>
</dbReference>
<dbReference type="GO" id="GO:0006412">
    <property type="term" value="P:translation"/>
    <property type="evidence" value="ECO:0007669"/>
    <property type="project" value="InterPro"/>
</dbReference>
<evidence type="ECO:0000313" key="12">
    <source>
        <dbReference type="Proteomes" id="UP000026962"/>
    </source>
</evidence>
<comment type="subunit">
    <text evidence="3">Part of the 30S ribosomal subunit.</text>
</comment>
<feature type="domain" description="NmrA-like" evidence="10">
    <location>
        <begin position="44"/>
        <end position="334"/>
    </location>
</feature>
<keyword evidence="5 8" id="KW-0687">Ribonucleoprotein</keyword>
<keyword evidence="12" id="KW-1185">Reference proteome</keyword>
<dbReference type="GO" id="GO:0003735">
    <property type="term" value="F:structural constituent of ribosome"/>
    <property type="evidence" value="ECO:0007669"/>
    <property type="project" value="InterPro"/>
</dbReference>
<dbReference type="OMA" id="VICAIGH"/>
<evidence type="ECO:0000313" key="11">
    <source>
        <dbReference type="EnsemblPlants" id="OPUNC01G08560.1"/>
    </source>
</evidence>
<evidence type="ECO:0000256" key="3">
    <source>
        <dbReference type="ARBA" id="ARBA00011458"/>
    </source>
</evidence>
<dbReference type="PANTHER" id="PTHR43349">
    <property type="entry name" value="PINORESINOL REDUCTASE-RELATED"/>
    <property type="match status" value="1"/>
</dbReference>
<evidence type="ECO:0000256" key="9">
    <source>
        <dbReference type="SAM" id="MobiDB-lite"/>
    </source>
</evidence>
<dbReference type="PROSITE" id="PS00053">
    <property type="entry name" value="RIBOSOMAL_S8"/>
    <property type="match status" value="1"/>
</dbReference>
<dbReference type="HOGENOM" id="CLU_615927_0_0_1"/>
<evidence type="ECO:0000256" key="2">
    <source>
        <dbReference type="ARBA" id="ARBA00006471"/>
    </source>
</evidence>
<dbReference type="EnsemblPlants" id="OPUNC01G08560.1">
    <property type="protein sequence ID" value="OPUNC01G08560.1"/>
    <property type="gene ID" value="OPUNC01G08560"/>
</dbReference>
<organism evidence="11">
    <name type="scientific">Oryza punctata</name>
    <name type="common">Red rice</name>
    <dbReference type="NCBI Taxonomy" id="4537"/>
    <lineage>
        <taxon>Eukaryota</taxon>
        <taxon>Viridiplantae</taxon>
        <taxon>Streptophyta</taxon>
        <taxon>Embryophyta</taxon>
        <taxon>Tracheophyta</taxon>
        <taxon>Spermatophyta</taxon>
        <taxon>Magnoliopsida</taxon>
        <taxon>Liliopsida</taxon>
        <taxon>Poales</taxon>
        <taxon>Poaceae</taxon>
        <taxon>BOP clade</taxon>
        <taxon>Oryzoideae</taxon>
        <taxon>Oryzeae</taxon>
        <taxon>Oryzinae</taxon>
        <taxon>Oryza</taxon>
    </lineage>
</organism>
<reference evidence="11" key="1">
    <citation type="submission" date="2015-04" db="UniProtKB">
        <authorList>
            <consortium name="EnsemblPlants"/>
        </authorList>
    </citation>
    <scope>IDENTIFICATION</scope>
</reference>
<accession>A0A0E0JG50</accession>
<evidence type="ECO:0000256" key="7">
    <source>
        <dbReference type="ARBA" id="ARBA00035516"/>
    </source>
</evidence>
<evidence type="ECO:0000256" key="1">
    <source>
        <dbReference type="ARBA" id="ARBA00002569"/>
    </source>
</evidence>
<dbReference type="eggNOG" id="KOG1754">
    <property type="taxonomic scope" value="Eukaryota"/>
</dbReference>
<dbReference type="Gene3D" id="3.30.1490.10">
    <property type="match status" value="1"/>
</dbReference>
<dbReference type="SUPFAM" id="SSF56047">
    <property type="entry name" value="Ribosomal protein S8"/>
    <property type="match status" value="1"/>
</dbReference>
<dbReference type="Gene3D" id="3.90.25.10">
    <property type="entry name" value="UDP-galactose 4-epimerase, domain 1"/>
    <property type="match status" value="1"/>
</dbReference>
<feature type="compositionally biased region" description="Basic and acidic residues" evidence="9">
    <location>
        <begin position="385"/>
        <end position="399"/>
    </location>
</feature>
<dbReference type="STRING" id="4537.A0A0E0JG50"/>
<dbReference type="InterPro" id="IPR035987">
    <property type="entry name" value="Ribosomal_uS8_sf"/>
</dbReference>
<evidence type="ECO:0000256" key="6">
    <source>
        <dbReference type="ARBA" id="ARBA00035153"/>
    </source>
</evidence>
<dbReference type="Pfam" id="PF05368">
    <property type="entry name" value="NmrA"/>
    <property type="match status" value="1"/>
</dbReference>
<dbReference type="Gene3D" id="3.40.50.720">
    <property type="entry name" value="NAD(P)-binding Rossmann-like Domain"/>
    <property type="match status" value="1"/>
</dbReference>
<comment type="similarity">
    <text evidence="2 8">Belongs to the universal ribosomal protein uS8 family.</text>
</comment>
<keyword evidence="4 8" id="KW-0689">Ribosomal protein</keyword>
<comment type="function">
    <text evidence="1">One of the primary rRNA binding proteins, it binds directly to 16S rRNA central domain where it helps coordinate assembly of the platform of the 30S subunit.</text>
</comment>
<dbReference type="InterPro" id="IPR050608">
    <property type="entry name" value="NmrA-type/Isoflavone_red_sf"/>
</dbReference>
<dbReference type="Proteomes" id="UP000026962">
    <property type="component" value="Chromosome 1"/>
</dbReference>
<dbReference type="Gramene" id="OPUNC01G08560.1">
    <property type="protein sequence ID" value="OPUNC01G08560.1"/>
    <property type="gene ID" value="OPUNC01G08560"/>
</dbReference>
<feature type="region of interest" description="Disordered" evidence="9">
    <location>
        <begin position="375"/>
        <end position="406"/>
    </location>
</feature>
<sequence length="445" mass="48642">MGWRILNDGLCAMVSAERHGKATELLWPITGVMVSFLNIMKHRGGMGRVGWHLTAASLNAGHPTVVLVRSATAGARADNPAKAKLIEELCNNGARLVYGDVNDHEILVAAIKNADVVICAIGHTTPDELVVNQLKIMEAIQDAGSVKRFVPSEYGCNVELAEQMLEPARSIVGAKLRVREAVTASRIPHTIVCGYWIHSFLLPKAGNPEADAPPAMFVDEKDISTVTIKAVEDPRTLNKILYVRPPANLCSLNQLVSVWEKKIGRDLEKCYVPEEELARKIEELNDIPVPAQPQLAMVHSTLLPGVASCGQIAIGFVGVEATELYPDMEYVTVEDCSGLTKASPQEDMTSRVSLRQLPKRSFGKRASWKTSLGRRAMISTAAAPRPREGKARQRPQEGRRRSKPRRCQPGLAVLMGYVVITTPNGVLDHEEAIRQNVGGQVLGYF</sequence>
<dbReference type="InterPro" id="IPR047863">
    <property type="entry name" value="Ribosomal_uS8_CS"/>
</dbReference>
<dbReference type="AlphaFoldDB" id="A0A0E0JG50"/>
<dbReference type="InterPro" id="IPR036291">
    <property type="entry name" value="NAD(P)-bd_dom_sf"/>
</dbReference>
<proteinExistence type="inferred from homology"/>
<dbReference type="GO" id="GO:0005840">
    <property type="term" value="C:ribosome"/>
    <property type="evidence" value="ECO:0007669"/>
    <property type="project" value="UniProtKB-KW"/>
</dbReference>
<dbReference type="Pfam" id="PF00410">
    <property type="entry name" value="Ribosomal_S8"/>
    <property type="match status" value="1"/>
</dbReference>
<evidence type="ECO:0000256" key="5">
    <source>
        <dbReference type="ARBA" id="ARBA00023274"/>
    </source>
</evidence>
<name>A0A0E0JG50_ORYPU</name>
<dbReference type="InterPro" id="IPR008030">
    <property type="entry name" value="NmrA-like"/>
</dbReference>
<evidence type="ECO:0000256" key="4">
    <source>
        <dbReference type="ARBA" id="ARBA00022980"/>
    </source>
</evidence>
<evidence type="ECO:0000259" key="10">
    <source>
        <dbReference type="Pfam" id="PF05368"/>
    </source>
</evidence>
<dbReference type="SUPFAM" id="SSF51735">
    <property type="entry name" value="NAD(P)-binding Rossmann-fold domains"/>
    <property type="match status" value="1"/>
</dbReference>